<gene>
    <name evidence="5" type="ORF">O181_037881</name>
</gene>
<keyword evidence="6" id="KW-1185">Reference proteome</keyword>
<comment type="caution">
    <text evidence="5">The sequence shown here is derived from an EMBL/GenBank/DDBJ whole genome shotgun (WGS) entry which is preliminary data.</text>
</comment>
<evidence type="ECO:0000256" key="3">
    <source>
        <dbReference type="ARBA" id="ARBA00022840"/>
    </source>
</evidence>
<reference evidence="5" key="1">
    <citation type="submission" date="2021-03" db="EMBL/GenBank/DDBJ databases">
        <title>Draft genome sequence of rust myrtle Austropuccinia psidii MF-1, a brazilian biotype.</title>
        <authorList>
            <person name="Quecine M.C."/>
            <person name="Pachon D.M.R."/>
            <person name="Bonatelli M.L."/>
            <person name="Correr F.H."/>
            <person name="Franceschini L.M."/>
            <person name="Leite T.F."/>
            <person name="Margarido G.R.A."/>
            <person name="Almeida C.A."/>
            <person name="Ferrarezi J.A."/>
            <person name="Labate C.A."/>
        </authorList>
    </citation>
    <scope>NUCLEOTIDE SEQUENCE</scope>
    <source>
        <strain evidence="5">MF-1</strain>
    </source>
</reference>
<dbReference type="InterPro" id="IPR000330">
    <property type="entry name" value="SNF2_N"/>
</dbReference>
<dbReference type="PANTHER" id="PTHR45626">
    <property type="entry name" value="TRANSCRIPTION TERMINATION FACTOR 2-RELATED"/>
    <property type="match status" value="1"/>
</dbReference>
<dbReference type="InterPro" id="IPR050628">
    <property type="entry name" value="SNF2_RAD54_helicase_TF"/>
</dbReference>
<dbReference type="Pfam" id="PF00176">
    <property type="entry name" value="SNF2-rel_dom"/>
    <property type="match status" value="1"/>
</dbReference>
<sequence>MPKEYDCSTHCQCQLFTPTFPPSNSTPASYPAVLSFTSKQKLSQLPSGSDLPMMTPPNSMIQTPLLPHQKTGLAFLWDREIPDGQSARNLWATSPPGSTFNARRIITNKVVSSSESLSTNTPLGGLLADDMGLGKTIQAIALIGTSKERMIANPHCSTPTMIICPPRLITNWQSEISKHAQAGALHAKIYHGPTRHSLSKANILKYDIIITSYNTITQEFKQTNTSTSFIFQINWHRIKLDEAQSVCDLLIIKLHIISSNPSPIL</sequence>
<dbReference type="AlphaFoldDB" id="A0A9Q3D716"/>
<dbReference type="EMBL" id="AVOT02014594">
    <property type="protein sequence ID" value="MBW0498166.1"/>
    <property type="molecule type" value="Genomic_DNA"/>
</dbReference>
<dbReference type="GO" id="GO:0006281">
    <property type="term" value="P:DNA repair"/>
    <property type="evidence" value="ECO:0007669"/>
    <property type="project" value="TreeGrafter"/>
</dbReference>
<dbReference type="OrthoDB" id="448448at2759"/>
<keyword evidence="3" id="KW-0067">ATP-binding</keyword>
<keyword evidence="1" id="KW-0547">Nucleotide-binding</keyword>
<dbReference type="Proteomes" id="UP000765509">
    <property type="component" value="Unassembled WGS sequence"/>
</dbReference>
<dbReference type="SMART" id="SM00487">
    <property type="entry name" value="DEXDc"/>
    <property type="match status" value="1"/>
</dbReference>
<evidence type="ECO:0000313" key="6">
    <source>
        <dbReference type="Proteomes" id="UP000765509"/>
    </source>
</evidence>
<feature type="domain" description="Helicase ATP-binding" evidence="4">
    <location>
        <begin position="116"/>
        <end position="265"/>
    </location>
</feature>
<dbReference type="GO" id="GO:0008094">
    <property type="term" value="F:ATP-dependent activity, acting on DNA"/>
    <property type="evidence" value="ECO:0007669"/>
    <property type="project" value="TreeGrafter"/>
</dbReference>
<organism evidence="5 6">
    <name type="scientific">Austropuccinia psidii MF-1</name>
    <dbReference type="NCBI Taxonomy" id="1389203"/>
    <lineage>
        <taxon>Eukaryota</taxon>
        <taxon>Fungi</taxon>
        <taxon>Dikarya</taxon>
        <taxon>Basidiomycota</taxon>
        <taxon>Pucciniomycotina</taxon>
        <taxon>Pucciniomycetes</taxon>
        <taxon>Pucciniales</taxon>
        <taxon>Sphaerophragmiaceae</taxon>
        <taxon>Austropuccinia</taxon>
    </lineage>
</organism>
<evidence type="ECO:0000256" key="2">
    <source>
        <dbReference type="ARBA" id="ARBA00022801"/>
    </source>
</evidence>
<dbReference type="GO" id="GO:0016787">
    <property type="term" value="F:hydrolase activity"/>
    <property type="evidence" value="ECO:0007669"/>
    <property type="project" value="UniProtKB-KW"/>
</dbReference>
<accession>A0A9Q3D716</accession>
<name>A0A9Q3D716_9BASI</name>
<protein>
    <recommendedName>
        <fullName evidence="4">Helicase ATP-binding domain-containing protein</fullName>
    </recommendedName>
</protein>
<evidence type="ECO:0000313" key="5">
    <source>
        <dbReference type="EMBL" id="MBW0498166.1"/>
    </source>
</evidence>
<proteinExistence type="predicted"/>
<keyword evidence="2" id="KW-0378">Hydrolase</keyword>
<evidence type="ECO:0000256" key="1">
    <source>
        <dbReference type="ARBA" id="ARBA00022741"/>
    </source>
</evidence>
<dbReference type="PROSITE" id="PS51192">
    <property type="entry name" value="HELICASE_ATP_BIND_1"/>
    <property type="match status" value="1"/>
</dbReference>
<dbReference type="Gene3D" id="3.40.50.10810">
    <property type="entry name" value="Tandem AAA-ATPase domain"/>
    <property type="match status" value="1"/>
</dbReference>
<dbReference type="InterPro" id="IPR038718">
    <property type="entry name" value="SNF2-like_sf"/>
</dbReference>
<dbReference type="GO" id="GO:0005634">
    <property type="term" value="C:nucleus"/>
    <property type="evidence" value="ECO:0007669"/>
    <property type="project" value="TreeGrafter"/>
</dbReference>
<dbReference type="InterPro" id="IPR014001">
    <property type="entry name" value="Helicase_ATP-bd"/>
</dbReference>
<dbReference type="SUPFAM" id="SSF52540">
    <property type="entry name" value="P-loop containing nucleoside triphosphate hydrolases"/>
    <property type="match status" value="1"/>
</dbReference>
<dbReference type="GO" id="GO:0005524">
    <property type="term" value="F:ATP binding"/>
    <property type="evidence" value="ECO:0007669"/>
    <property type="project" value="UniProtKB-KW"/>
</dbReference>
<evidence type="ECO:0000259" key="4">
    <source>
        <dbReference type="PROSITE" id="PS51192"/>
    </source>
</evidence>
<dbReference type="InterPro" id="IPR027417">
    <property type="entry name" value="P-loop_NTPase"/>
</dbReference>